<name>A0ABS7U4L8_9BACT</name>
<proteinExistence type="predicted"/>
<evidence type="ECO:0000256" key="1">
    <source>
        <dbReference type="SAM" id="MobiDB-lite"/>
    </source>
</evidence>
<evidence type="ECO:0000313" key="2">
    <source>
        <dbReference type="EMBL" id="MBZ5715415.1"/>
    </source>
</evidence>
<accession>A0ABS7U4L8</accession>
<comment type="caution">
    <text evidence="2">The sequence shown here is derived from an EMBL/GenBank/DDBJ whole genome shotgun (WGS) entry which is preliminary data.</text>
</comment>
<reference evidence="2" key="1">
    <citation type="submission" date="2021-08" db="EMBL/GenBank/DDBJ databases">
        <authorList>
            <person name="Stevens D.C."/>
        </authorList>
    </citation>
    <scope>NUCLEOTIDE SEQUENCE</scope>
    <source>
        <strain evidence="2">DSM 53165</strain>
    </source>
</reference>
<keyword evidence="3" id="KW-1185">Reference proteome</keyword>
<feature type="region of interest" description="Disordered" evidence="1">
    <location>
        <begin position="36"/>
        <end position="57"/>
    </location>
</feature>
<sequence>MVIGTMRLRSRPALFTRVFVDAATTRPLLRELLEQRRAAEPVTREPATNPAALPQAA</sequence>
<evidence type="ECO:0000313" key="3">
    <source>
        <dbReference type="Proteomes" id="UP001139031"/>
    </source>
</evidence>
<dbReference type="EMBL" id="JAIRAU010000057">
    <property type="protein sequence ID" value="MBZ5715415.1"/>
    <property type="molecule type" value="Genomic_DNA"/>
</dbReference>
<protein>
    <submittedName>
        <fullName evidence="2">Uncharacterized protein</fullName>
    </submittedName>
</protein>
<gene>
    <name evidence="2" type="ORF">K7C98_39790</name>
</gene>
<organism evidence="2 3">
    <name type="scientific">Nannocystis pusilla</name>
    <dbReference type="NCBI Taxonomy" id="889268"/>
    <lineage>
        <taxon>Bacteria</taxon>
        <taxon>Pseudomonadati</taxon>
        <taxon>Myxococcota</taxon>
        <taxon>Polyangia</taxon>
        <taxon>Nannocystales</taxon>
        <taxon>Nannocystaceae</taxon>
        <taxon>Nannocystis</taxon>
    </lineage>
</organism>
<dbReference type="Proteomes" id="UP001139031">
    <property type="component" value="Unassembled WGS sequence"/>
</dbReference>